<dbReference type="EMBL" id="ANIX01000211">
    <property type="protein sequence ID" value="ETP26209.1"/>
    <property type="molecule type" value="Genomic_DNA"/>
</dbReference>
<dbReference type="Gene3D" id="1.25.40.20">
    <property type="entry name" value="Ankyrin repeat-containing domain"/>
    <property type="match status" value="1"/>
</dbReference>
<reference evidence="1 2" key="1">
    <citation type="submission" date="2013-11" db="EMBL/GenBank/DDBJ databases">
        <title>The Genome Sequence of Phytophthora parasitica CJ01A1.</title>
        <authorList>
            <consortium name="The Broad Institute Genomics Platform"/>
            <person name="Russ C."/>
            <person name="Tyler B."/>
            <person name="Panabieres F."/>
            <person name="Shan W."/>
            <person name="Tripathy S."/>
            <person name="Grunwald N."/>
            <person name="Machado M."/>
            <person name="Johnson C.S."/>
            <person name="Walker B."/>
            <person name="Young S.K."/>
            <person name="Zeng Q."/>
            <person name="Gargeya S."/>
            <person name="Fitzgerald M."/>
            <person name="Haas B."/>
            <person name="Abouelleil A."/>
            <person name="Allen A.W."/>
            <person name="Alvarado L."/>
            <person name="Arachchi H.M."/>
            <person name="Berlin A.M."/>
            <person name="Chapman S.B."/>
            <person name="Gainer-Dewar J."/>
            <person name="Goldberg J."/>
            <person name="Griggs A."/>
            <person name="Gujja S."/>
            <person name="Hansen M."/>
            <person name="Howarth C."/>
            <person name="Imamovic A."/>
            <person name="Ireland A."/>
            <person name="Larimer J."/>
            <person name="McCowan C."/>
            <person name="Murphy C."/>
            <person name="Pearson M."/>
            <person name="Poon T.W."/>
            <person name="Priest M."/>
            <person name="Roberts A."/>
            <person name="Saif S."/>
            <person name="Shea T."/>
            <person name="Sisk P."/>
            <person name="Sykes S."/>
            <person name="Wortman J."/>
            <person name="Nusbaum C."/>
            <person name="Birren B."/>
        </authorList>
    </citation>
    <scope>NUCLEOTIDE SEQUENCE [LARGE SCALE GENOMIC DNA]</scope>
    <source>
        <strain evidence="1 2">CJ01A1</strain>
    </source>
</reference>
<dbReference type="PANTHER" id="PTHR46586">
    <property type="entry name" value="ANKYRIN REPEAT-CONTAINING PROTEIN"/>
    <property type="match status" value="1"/>
</dbReference>
<name>W2XWC7_PHYNI</name>
<dbReference type="Proteomes" id="UP000018958">
    <property type="component" value="Unassembled WGS sequence"/>
</dbReference>
<dbReference type="SUPFAM" id="SSF48403">
    <property type="entry name" value="Ankyrin repeat"/>
    <property type="match status" value="1"/>
</dbReference>
<dbReference type="AlphaFoldDB" id="W2XWC7"/>
<evidence type="ECO:0000313" key="2">
    <source>
        <dbReference type="Proteomes" id="UP000018958"/>
    </source>
</evidence>
<organism evidence="1 2">
    <name type="scientific">Phytophthora nicotianae CJ01A1</name>
    <dbReference type="NCBI Taxonomy" id="1317063"/>
    <lineage>
        <taxon>Eukaryota</taxon>
        <taxon>Sar</taxon>
        <taxon>Stramenopiles</taxon>
        <taxon>Oomycota</taxon>
        <taxon>Peronosporomycetes</taxon>
        <taxon>Peronosporales</taxon>
        <taxon>Peronosporaceae</taxon>
        <taxon>Phytophthora</taxon>
    </lineage>
</organism>
<dbReference type="InterPro" id="IPR036770">
    <property type="entry name" value="Ankyrin_rpt-contain_sf"/>
</dbReference>
<accession>W2XWC7</accession>
<dbReference type="PANTHER" id="PTHR46586:SF3">
    <property type="entry name" value="ANKYRIN REPEAT-CONTAINING PROTEIN"/>
    <property type="match status" value="1"/>
</dbReference>
<evidence type="ECO:0000313" key="1">
    <source>
        <dbReference type="EMBL" id="ETP26209.1"/>
    </source>
</evidence>
<proteinExistence type="predicted"/>
<comment type="caution">
    <text evidence="1">The sequence shown here is derived from an EMBL/GenBank/DDBJ whole genome shotgun (WGS) entry which is preliminary data.</text>
</comment>
<dbReference type="InterPro" id="IPR052050">
    <property type="entry name" value="SecEffector_AnkRepeat"/>
</dbReference>
<evidence type="ECO:0008006" key="3">
    <source>
        <dbReference type="Google" id="ProtNLM"/>
    </source>
</evidence>
<protein>
    <recommendedName>
        <fullName evidence="3">Ankyrin repeat-containing domain</fullName>
    </recommendedName>
</protein>
<sequence>MTRENVCDIYCGCHSYSLNDNVLELKFSVKPVNLVCSQPPFTEHGYLDLAELLVPAGHNLLSYATSSSVPEVIEKILDSGVLGQNDKFAACAVGTLARRGRFTLMQRAARLWTPSSEYQFCWLNSWYDALREACESGKRFPNLSRLRWLMQHPLGCEACGNACDPFRLAAGADQVEVLEYLYSQGFRDGKGDAITDAVGHLNAVKWLLEHNAYPGGLQTYSLIGIAAGRGNLEILQYFHNLDPLSILEANRPKQGELGWWLRTEEAVNEAAKFATVEVLNWLRANGYNEKCSAEAMNHAANSGRLELLEWLHVTKARECTTNGAASNGHLEIVKFLHKYRPEGCTTNAMDLAAGEGCTVQAIQQSVARGHLRIVKFLAAHYAQFVDQVDLLTCEHNLEMIMFLQMQHPQVFSLENVANMLGRLEGGNTTVESVQVSNWLKEHYSSVE</sequence>
<gene>
    <name evidence="1" type="ORF">F441_01025</name>
</gene>